<dbReference type="FunFam" id="3.90.70.10:FF:000332">
    <property type="entry name" value="Cathepsin L1"/>
    <property type="match status" value="1"/>
</dbReference>
<dbReference type="GO" id="GO:0006508">
    <property type="term" value="P:proteolysis"/>
    <property type="evidence" value="ECO:0007669"/>
    <property type="project" value="UniProtKB-KW"/>
</dbReference>
<dbReference type="InterPro" id="IPR013201">
    <property type="entry name" value="Prot_inhib_I29"/>
</dbReference>
<organism evidence="10 11">
    <name type="scientific">Parnassius mnemosyne</name>
    <name type="common">clouded apollo</name>
    <dbReference type="NCBI Taxonomy" id="213953"/>
    <lineage>
        <taxon>Eukaryota</taxon>
        <taxon>Metazoa</taxon>
        <taxon>Ecdysozoa</taxon>
        <taxon>Arthropoda</taxon>
        <taxon>Hexapoda</taxon>
        <taxon>Insecta</taxon>
        <taxon>Pterygota</taxon>
        <taxon>Neoptera</taxon>
        <taxon>Endopterygota</taxon>
        <taxon>Lepidoptera</taxon>
        <taxon>Glossata</taxon>
        <taxon>Ditrysia</taxon>
        <taxon>Papilionoidea</taxon>
        <taxon>Papilionidae</taxon>
        <taxon>Parnassiinae</taxon>
        <taxon>Parnassini</taxon>
        <taxon>Parnassius</taxon>
        <taxon>Driopa</taxon>
    </lineage>
</organism>
<comment type="caution">
    <text evidence="10">The sequence shown here is derived from an EMBL/GenBank/DDBJ whole genome shotgun (WGS) entry which is preliminary data.</text>
</comment>
<evidence type="ECO:0000256" key="2">
    <source>
        <dbReference type="ARBA" id="ARBA00022670"/>
    </source>
</evidence>
<dbReference type="GO" id="GO:0008234">
    <property type="term" value="F:cysteine-type peptidase activity"/>
    <property type="evidence" value="ECO:0007669"/>
    <property type="project" value="UniProtKB-KW"/>
</dbReference>
<dbReference type="Pfam" id="PF08246">
    <property type="entry name" value="Inhibitor_I29"/>
    <property type="match status" value="1"/>
</dbReference>
<dbReference type="AlphaFoldDB" id="A0AAV1L606"/>
<dbReference type="CDD" id="cd02248">
    <property type="entry name" value="Peptidase_C1A"/>
    <property type="match status" value="1"/>
</dbReference>
<proteinExistence type="inferred from homology"/>
<evidence type="ECO:0000256" key="3">
    <source>
        <dbReference type="ARBA" id="ARBA00022801"/>
    </source>
</evidence>
<evidence type="ECO:0000256" key="6">
    <source>
        <dbReference type="ARBA" id="ARBA00023157"/>
    </source>
</evidence>
<evidence type="ECO:0000256" key="4">
    <source>
        <dbReference type="ARBA" id="ARBA00022807"/>
    </source>
</evidence>
<dbReference type="Proteomes" id="UP001314205">
    <property type="component" value="Unassembled WGS sequence"/>
</dbReference>
<keyword evidence="4" id="KW-0788">Thiol protease</keyword>
<keyword evidence="6" id="KW-1015">Disulfide bond</keyword>
<protein>
    <submittedName>
        <fullName evidence="10">Uncharacterized protein</fullName>
    </submittedName>
</protein>
<evidence type="ECO:0000259" key="9">
    <source>
        <dbReference type="SMART" id="SM00848"/>
    </source>
</evidence>
<reference evidence="10 11" key="1">
    <citation type="submission" date="2023-11" db="EMBL/GenBank/DDBJ databases">
        <authorList>
            <person name="Hedman E."/>
            <person name="Englund M."/>
            <person name="Stromberg M."/>
            <person name="Nyberg Akerstrom W."/>
            <person name="Nylinder S."/>
            <person name="Jareborg N."/>
            <person name="Kallberg Y."/>
            <person name="Kronander E."/>
        </authorList>
    </citation>
    <scope>NUCLEOTIDE SEQUENCE [LARGE SCALE GENOMIC DNA]</scope>
</reference>
<dbReference type="SUPFAM" id="SSF54001">
    <property type="entry name" value="Cysteine proteinases"/>
    <property type="match status" value="1"/>
</dbReference>
<dbReference type="PANTHER" id="PTHR12411">
    <property type="entry name" value="CYSTEINE PROTEASE FAMILY C1-RELATED"/>
    <property type="match status" value="1"/>
</dbReference>
<dbReference type="InterPro" id="IPR000169">
    <property type="entry name" value="Pept_cys_AS"/>
</dbReference>
<dbReference type="InterPro" id="IPR025660">
    <property type="entry name" value="Pept_his_AS"/>
</dbReference>
<sequence length="548" mass="62973">MKYLIVLLHSVLGCCSSIIDSYAVEGSLTWPREFHYKAEKISLKSDIVEPYEVWHSSEQNRSRIDFYEGTVKRFIYSDPEEEEPIAYEVYPKTEDNLDSIVHCKQTQADESMMKFLPSVEGFTYQGETTYDGKLVQIWKSVKEEEKFYRNVKIIYVYKNENNEHIPVRLLIKRFIIPNAALGSHTIINFYSFITNVSSDDLDVGKVEQCEVAEPLGTNLKHDLENLYPHLDSDVNKAFQRYKNYHGRNYKDKESEVRKLIFEDNWRRIVDHNRKNLGYKLEVNKFADRFDEELVHLFGTRPSVSNALGTEPFPFSEEELKAMEEELPSNFDMRQDGIISSIKNQGDCGSCWAFATTAAIEAAISRSNGGRNIDLSEQSLVDCSWSKRTSIKFKSNHGCDGGFLDKTFKYVTLHGIPTQREYGPYLAQDGYCKMKNMTNIYNIKGFAKVPSLSETALKAILYKFGPVAVVINSESSMLYYSSGIYYEPVCNKYPINHAVTVVGYGVRDGTNYWIVKNCWGEDWGEDGYILMSTAHNNCFLMTDGYYPIV</sequence>
<dbReference type="PROSITE" id="PS00139">
    <property type="entry name" value="THIOL_PROTEASE_CYS"/>
    <property type="match status" value="1"/>
</dbReference>
<dbReference type="SMART" id="SM00645">
    <property type="entry name" value="Pept_C1"/>
    <property type="match status" value="1"/>
</dbReference>
<evidence type="ECO:0000256" key="1">
    <source>
        <dbReference type="ARBA" id="ARBA00008455"/>
    </source>
</evidence>
<dbReference type="Pfam" id="PF00112">
    <property type="entry name" value="Peptidase_C1"/>
    <property type="match status" value="1"/>
</dbReference>
<dbReference type="InterPro" id="IPR038765">
    <property type="entry name" value="Papain-like_cys_pep_sf"/>
</dbReference>
<dbReference type="InterPro" id="IPR000668">
    <property type="entry name" value="Peptidase_C1A_C"/>
</dbReference>
<name>A0AAV1L606_9NEOP</name>
<keyword evidence="3" id="KW-0378">Hydrolase</keyword>
<feature type="signal peptide" evidence="7">
    <location>
        <begin position="1"/>
        <end position="16"/>
    </location>
</feature>
<dbReference type="Gene3D" id="3.90.70.10">
    <property type="entry name" value="Cysteine proteinases"/>
    <property type="match status" value="1"/>
</dbReference>
<feature type="domain" description="Peptidase C1A papain C-terminal" evidence="8">
    <location>
        <begin position="326"/>
        <end position="547"/>
    </location>
</feature>
<evidence type="ECO:0000256" key="7">
    <source>
        <dbReference type="SAM" id="SignalP"/>
    </source>
</evidence>
<accession>A0AAV1L606</accession>
<evidence type="ECO:0000256" key="5">
    <source>
        <dbReference type="ARBA" id="ARBA00023145"/>
    </source>
</evidence>
<evidence type="ECO:0000313" key="10">
    <source>
        <dbReference type="EMBL" id="CAK1590708.1"/>
    </source>
</evidence>
<dbReference type="SMART" id="SM00848">
    <property type="entry name" value="Inhibitor_I29"/>
    <property type="match status" value="1"/>
</dbReference>
<keyword evidence="2" id="KW-0645">Protease</keyword>
<gene>
    <name evidence="10" type="ORF">PARMNEM_LOCUS11037</name>
</gene>
<evidence type="ECO:0000313" key="11">
    <source>
        <dbReference type="Proteomes" id="UP001314205"/>
    </source>
</evidence>
<evidence type="ECO:0000259" key="8">
    <source>
        <dbReference type="SMART" id="SM00645"/>
    </source>
</evidence>
<feature type="chain" id="PRO_5043751749" evidence="7">
    <location>
        <begin position="17"/>
        <end position="548"/>
    </location>
</feature>
<keyword evidence="11" id="KW-1185">Reference proteome</keyword>
<dbReference type="InterPro" id="IPR013128">
    <property type="entry name" value="Peptidase_C1A"/>
</dbReference>
<keyword evidence="7" id="KW-0732">Signal</keyword>
<keyword evidence="5" id="KW-0865">Zymogen</keyword>
<comment type="similarity">
    <text evidence="1">Belongs to the peptidase C1 family.</text>
</comment>
<feature type="domain" description="Cathepsin propeptide inhibitor" evidence="9">
    <location>
        <begin position="238"/>
        <end position="293"/>
    </location>
</feature>
<dbReference type="InterPro" id="IPR039417">
    <property type="entry name" value="Peptidase_C1A_papain-like"/>
</dbReference>
<dbReference type="PRINTS" id="PR00705">
    <property type="entry name" value="PAPAIN"/>
</dbReference>
<dbReference type="PROSITE" id="PS00639">
    <property type="entry name" value="THIOL_PROTEASE_HIS"/>
    <property type="match status" value="1"/>
</dbReference>
<dbReference type="EMBL" id="CAVLGL010000086">
    <property type="protein sequence ID" value="CAK1590708.1"/>
    <property type="molecule type" value="Genomic_DNA"/>
</dbReference>